<comment type="caution">
    <text evidence="1">The sequence shown here is derived from an EMBL/GenBank/DDBJ whole genome shotgun (WGS) entry which is preliminary data.</text>
</comment>
<evidence type="ECO:0000313" key="1">
    <source>
        <dbReference type="EMBL" id="KAF4656602.1"/>
    </source>
</evidence>
<reference evidence="1 2" key="1">
    <citation type="submission" date="2020-04" db="EMBL/GenBank/DDBJ databases">
        <title>Perkinsus olseni comparative genomics.</title>
        <authorList>
            <person name="Bogema D.R."/>
        </authorList>
    </citation>
    <scope>NUCLEOTIDE SEQUENCE [LARGE SCALE GENOMIC DNA]</scope>
    <source>
        <strain evidence="1">ATCC PRA-179</strain>
    </source>
</reference>
<sequence length="360" mass="38411">MAYTLIIRVLDDPSAELAPPELMDSETSDSPRKITKTNRLVDVQMPLTDVIGLLARKQQVDPDELERYYIPLVCKSDTSQLSSSLSSSDVRPSVPLVYPRASLSSRSSPHAGICCRPVLSGLSLAQAPIEATSLGCKYEETPRAMWKVVQVFQPSYLQRHILRELGFEIGQLLFPSAHSMLVPLVQSVFGACSHGVAKSVARRACPILTDAHRSPMICLLPPGALVAGAMFMADAEQSDETGLADITWWEALGVSQSQLEPACALSSAAASPVTLDDEQPTVDQSLVTCSLTPFPNALEHGSTARSVSDRGDGRDLDEGLAQKVEGTVDATGTAHGHLRAPAIVAIMITITSVGEPGTNV</sequence>
<dbReference type="AlphaFoldDB" id="A0A7J6LBK4"/>
<dbReference type="Gene3D" id="1.10.472.10">
    <property type="entry name" value="Cyclin-like"/>
    <property type="match status" value="1"/>
</dbReference>
<evidence type="ECO:0000313" key="2">
    <source>
        <dbReference type="Proteomes" id="UP000570595"/>
    </source>
</evidence>
<dbReference type="SUPFAM" id="SSF47954">
    <property type="entry name" value="Cyclin-like"/>
    <property type="match status" value="1"/>
</dbReference>
<name>A0A7J6LBK4_PEROL</name>
<organism evidence="1 2">
    <name type="scientific">Perkinsus olseni</name>
    <name type="common">Perkinsus atlanticus</name>
    <dbReference type="NCBI Taxonomy" id="32597"/>
    <lineage>
        <taxon>Eukaryota</taxon>
        <taxon>Sar</taxon>
        <taxon>Alveolata</taxon>
        <taxon>Perkinsozoa</taxon>
        <taxon>Perkinsea</taxon>
        <taxon>Perkinsida</taxon>
        <taxon>Perkinsidae</taxon>
        <taxon>Perkinsus</taxon>
    </lineage>
</organism>
<dbReference type="InterPro" id="IPR036915">
    <property type="entry name" value="Cyclin-like_sf"/>
</dbReference>
<dbReference type="EMBL" id="JABAHT010000398">
    <property type="protein sequence ID" value="KAF4656602.1"/>
    <property type="molecule type" value="Genomic_DNA"/>
</dbReference>
<accession>A0A7J6LBK4</accession>
<proteinExistence type="predicted"/>
<gene>
    <name evidence="1" type="ORF">FOZ61_006778</name>
</gene>
<dbReference type="Proteomes" id="UP000570595">
    <property type="component" value="Unassembled WGS sequence"/>
</dbReference>
<protein>
    <submittedName>
        <fullName evidence="1">Uncharacterized protein</fullName>
    </submittedName>
</protein>